<evidence type="ECO:0000313" key="3">
    <source>
        <dbReference type="Proteomes" id="UP000651050"/>
    </source>
</evidence>
<feature type="compositionally biased region" description="Basic and acidic residues" evidence="1">
    <location>
        <begin position="1"/>
        <end position="29"/>
    </location>
</feature>
<evidence type="ECO:0000256" key="1">
    <source>
        <dbReference type="SAM" id="MobiDB-lite"/>
    </source>
</evidence>
<feature type="region of interest" description="Disordered" evidence="1">
    <location>
        <begin position="1"/>
        <end position="55"/>
    </location>
</feature>
<dbReference type="RefSeq" id="WP_196987034.1">
    <property type="nucleotide sequence ID" value="NZ_JADWYS010000001.1"/>
</dbReference>
<name>A0A931MIG1_9BURK</name>
<proteinExistence type="predicted"/>
<evidence type="ECO:0000313" key="2">
    <source>
        <dbReference type="EMBL" id="MBG9389225.1"/>
    </source>
</evidence>
<dbReference type="Proteomes" id="UP000651050">
    <property type="component" value="Unassembled WGS sequence"/>
</dbReference>
<comment type="caution">
    <text evidence="2">The sequence shown here is derived from an EMBL/GenBank/DDBJ whole genome shotgun (WGS) entry which is preliminary data.</text>
</comment>
<sequence>MNREPKAPNRFAEIPRDKPMGERTEHANLDRPGAQAHPVARGWTHLSNPSAGWKR</sequence>
<keyword evidence="3" id="KW-1185">Reference proteome</keyword>
<dbReference type="EMBL" id="JADWYS010000001">
    <property type="protein sequence ID" value="MBG9389225.1"/>
    <property type="molecule type" value="Genomic_DNA"/>
</dbReference>
<feature type="compositionally biased region" description="Polar residues" evidence="1">
    <location>
        <begin position="45"/>
        <end position="55"/>
    </location>
</feature>
<gene>
    <name evidence="2" type="ORF">I5803_14410</name>
</gene>
<protein>
    <submittedName>
        <fullName evidence="2">Uncharacterized protein</fullName>
    </submittedName>
</protein>
<dbReference type="AlphaFoldDB" id="A0A931MIG1"/>
<organism evidence="2 3">
    <name type="scientific">Caenimonas aquaedulcis</name>
    <dbReference type="NCBI Taxonomy" id="2793270"/>
    <lineage>
        <taxon>Bacteria</taxon>
        <taxon>Pseudomonadati</taxon>
        <taxon>Pseudomonadota</taxon>
        <taxon>Betaproteobacteria</taxon>
        <taxon>Burkholderiales</taxon>
        <taxon>Comamonadaceae</taxon>
        <taxon>Caenimonas</taxon>
    </lineage>
</organism>
<accession>A0A931MIG1</accession>
<reference evidence="2" key="1">
    <citation type="submission" date="2020-11" db="EMBL/GenBank/DDBJ databases">
        <title>Bacterial whole genome sequence for Caenimonas sp. DR4.4.</title>
        <authorList>
            <person name="Le V."/>
            <person name="Ko S.-R."/>
            <person name="Ahn C.-Y."/>
            <person name="Oh H.-M."/>
        </authorList>
    </citation>
    <scope>NUCLEOTIDE SEQUENCE</scope>
    <source>
        <strain evidence="2">DR4.4</strain>
    </source>
</reference>